<gene>
    <name evidence="2" type="ORF">MNR06_07700</name>
</gene>
<sequence length="250" mass="27547">MKWILIPAAILTCSFSYAAPAVSEVSLRQKALAESSIQGKTVQTATDAQVAGMLTLKDPRPEIITRRWNYFAGFSAQQFQPAGTAQKDGVGSFDLAKNGETVMPGFEFGALTPYYGIKQLNWKAGLRAKASIASQDTDVTLSSGFKINDARLNTSLLSLGPLLQLQWARLSWLAFTFSPQFGTLNYTQASANDYATFSKIAGYESMAYGLDFTVGKNWSLFTEWSQRQLKDNSDIALQKDNFELGTKITW</sequence>
<evidence type="ECO:0000313" key="3">
    <source>
        <dbReference type="Proteomes" id="UP000830116"/>
    </source>
</evidence>
<evidence type="ECO:0008006" key="4">
    <source>
        <dbReference type="Google" id="ProtNLM"/>
    </source>
</evidence>
<dbReference type="Proteomes" id="UP000830116">
    <property type="component" value="Chromosome"/>
</dbReference>
<feature type="chain" id="PRO_5047114960" description="Outer membrane protein beta-barrel domain-containing protein" evidence="1">
    <location>
        <begin position="19"/>
        <end position="250"/>
    </location>
</feature>
<proteinExistence type="predicted"/>
<accession>A0ABY4CD54</accession>
<keyword evidence="1" id="KW-0732">Signal</keyword>
<evidence type="ECO:0000256" key="1">
    <source>
        <dbReference type="SAM" id="SignalP"/>
    </source>
</evidence>
<feature type="signal peptide" evidence="1">
    <location>
        <begin position="1"/>
        <end position="18"/>
    </location>
</feature>
<dbReference type="RefSeq" id="WP_243540654.1">
    <property type="nucleotide sequence ID" value="NZ_CP093442.1"/>
</dbReference>
<dbReference type="EMBL" id="CP093442">
    <property type="protein sequence ID" value="UOF02835.1"/>
    <property type="molecule type" value="Genomic_DNA"/>
</dbReference>
<organism evidence="2 3">
    <name type="scientific">Bdellovibrio reynosensis</name>
    <dbReference type="NCBI Taxonomy" id="2835041"/>
    <lineage>
        <taxon>Bacteria</taxon>
        <taxon>Pseudomonadati</taxon>
        <taxon>Bdellovibrionota</taxon>
        <taxon>Bdellovibrionia</taxon>
        <taxon>Bdellovibrionales</taxon>
        <taxon>Pseudobdellovibrionaceae</taxon>
        <taxon>Bdellovibrio</taxon>
    </lineage>
</organism>
<evidence type="ECO:0000313" key="2">
    <source>
        <dbReference type="EMBL" id="UOF02835.1"/>
    </source>
</evidence>
<reference evidence="2" key="1">
    <citation type="submission" date="2022-03" db="EMBL/GenBank/DDBJ databases">
        <title>Genome Identification and Characterization of new species Bdellovibrio reynosense LBG001 sp. nov. from a Mexico soil sample.</title>
        <authorList>
            <person name="Camilli A."/>
            <person name="Ajao Y."/>
            <person name="Guo X."/>
        </authorList>
    </citation>
    <scope>NUCLEOTIDE SEQUENCE</scope>
    <source>
        <strain evidence="2">LBG001</strain>
    </source>
</reference>
<name>A0ABY4CD54_9BACT</name>
<protein>
    <recommendedName>
        <fullName evidence="4">Outer membrane protein beta-barrel domain-containing protein</fullName>
    </recommendedName>
</protein>
<keyword evidence="3" id="KW-1185">Reference proteome</keyword>